<keyword evidence="12" id="KW-1185">Reference proteome</keyword>
<dbReference type="Gene3D" id="1.10.287.130">
    <property type="match status" value="1"/>
</dbReference>
<name>A0A1E5L2S7_9FIRM</name>
<comment type="catalytic activity">
    <reaction evidence="1">
        <text>ATP + protein L-histidine = ADP + protein N-phospho-L-histidine.</text>
        <dbReference type="EC" id="2.7.13.3"/>
    </reaction>
</comment>
<dbReference type="InterPro" id="IPR004358">
    <property type="entry name" value="Sig_transdc_His_kin-like_C"/>
</dbReference>
<dbReference type="SMART" id="SM00388">
    <property type="entry name" value="HisKA"/>
    <property type="match status" value="1"/>
</dbReference>
<dbReference type="Pfam" id="PF00512">
    <property type="entry name" value="HisKA"/>
    <property type="match status" value="1"/>
</dbReference>
<protein>
    <recommendedName>
        <fullName evidence="2">histidine kinase</fullName>
        <ecNumber evidence="2">2.7.13.3</ecNumber>
    </recommendedName>
</protein>
<keyword evidence="6" id="KW-0418">Kinase</keyword>
<evidence type="ECO:0000256" key="3">
    <source>
        <dbReference type="ARBA" id="ARBA00022553"/>
    </source>
</evidence>
<sequence>MQGTGFALKDLKGTNFLSLLPEDKERKHIYDFLEMIQNGLDKNDVVNKAIELHQVRVQGAHEVYVTNIRYFIHCDVLRQKADGKDEIMILLESFKDFVVEDIIVMAREKLTTDIKMGFVVQDVTGKIIEINEQAANFYGTNREELLNAQKRDKLKGFPKDYFFGEQTLESGIPLHNHTVSWKVGDKLHSFVIDTNLLKRNSEIIGVLVLIKDISNVKSLELQIQHNERLAMVGQIAAGTAHEIRNPITSIKGFLQLMQKSLTDNQMQKEMYYTEVMLGEVERITNLLNEFLLLSKPRDLKVEDCKPKEIMDIIQPIISNEALLKGIEVCYKVDSISNCIRVDRELLKQVFLNLAKNALEAMGDNGKLEICVESVDDHKSIRFSFKDSGPGIPAYMIDKIFDPFFTTKDNGTGLGLSVCQRIVADLGGQIKVSSKGFGTTFSVLLPVFS</sequence>
<feature type="domain" description="PAS" evidence="10">
    <location>
        <begin position="118"/>
        <end position="147"/>
    </location>
</feature>
<dbReference type="PROSITE" id="PS50109">
    <property type="entry name" value="HIS_KIN"/>
    <property type="match status" value="1"/>
</dbReference>
<keyword evidence="8" id="KW-0902">Two-component regulatory system</keyword>
<evidence type="ECO:0000313" key="12">
    <source>
        <dbReference type="Proteomes" id="UP000095255"/>
    </source>
</evidence>
<evidence type="ECO:0000256" key="7">
    <source>
        <dbReference type="ARBA" id="ARBA00022840"/>
    </source>
</evidence>
<gene>
    <name evidence="11" type="ORF">BHU72_10910</name>
</gene>
<keyword evidence="5" id="KW-0547">Nucleotide-binding</keyword>
<dbReference type="InterPro" id="IPR005467">
    <property type="entry name" value="His_kinase_dom"/>
</dbReference>
<dbReference type="EC" id="2.7.13.3" evidence="2"/>
<evidence type="ECO:0000313" key="11">
    <source>
        <dbReference type="EMBL" id="OEH84384.1"/>
    </source>
</evidence>
<dbReference type="SUPFAM" id="SSF47384">
    <property type="entry name" value="Homodimeric domain of signal transducing histidine kinase"/>
    <property type="match status" value="1"/>
</dbReference>
<proteinExistence type="predicted"/>
<dbReference type="GO" id="GO:0005524">
    <property type="term" value="F:ATP binding"/>
    <property type="evidence" value="ECO:0007669"/>
    <property type="project" value="UniProtKB-KW"/>
</dbReference>
<dbReference type="InterPro" id="IPR035965">
    <property type="entry name" value="PAS-like_dom_sf"/>
</dbReference>
<dbReference type="InterPro" id="IPR003661">
    <property type="entry name" value="HisK_dim/P_dom"/>
</dbReference>
<dbReference type="Gene3D" id="3.30.565.10">
    <property type="entry name" value="Histidine kinase-like ATPase, C-terminal domain"/>
    <property type="match status" value="1"/>
</dbReference>
<dbReference type="SMART" id="SM00387">
    <property type="entry name" value="HATPase_c"/>
    <property type="match status" value="1"/>
</dbReference>
<accession>A0A1E5L2S7</accession>
<evidence type="ECO:0000256" key="2">
    <source>
        <dbReference type="ARBA" id="ARBA00012438"/>
    </source>
</evidence>
<dbReference type="STRING" id="1390249.BHU72_10910"/>
<organism evidence="11 12">
    <name type="scientific">Desulfuribacillus stibiiarsenatis</name>
    <dbReference type="NCBI Taxonomy" id="1390249"/>
    <lineage>
        <taxon>Bacteria</taxon>
        <taxon>Bacillati</taxon>
        <taxon>Bacillota</taxon>
        <taxon>Desulfuribacillia</taxon>
        <taxon>Desulfuribacillales</taxon>
        <taxon>Desulfuribacillaceae</taxon>
        <taxon>Desulfuribacillus</taxon>
    </lineage>
</organism>
<dbReference type="PRINTS" id="PR00344">
    <property type="entry name" value="BCTRLSENSOR"/>
</dbReference>
<dbReference type="InterPro" id="IPR003594">
    <property type="entry name" value="HATPase_dom"/>
</dbReference>
<dbReference type="PROSITE" id="PS50112">
    <property type="entry name" value="PAS"/>
    <property type="match status" value="1"/>
</dbReference>
<dbReference type="Pfam" id="PF02518">
    <property type="entry name" value="HATPase_c"/>
    <property type="match status" value="1"/>
</dbReference>
<comment type="caution">
    <text evidence="11">The sequence shown here is derived from an EMBL/GenBank/DDBJ whole genome shotgun (WGS) entry which is preliminary data.</text>
</comment>
<dbReference type="GO" id="GO:0000155">
    <property type="term" value="F:phosphorelay sensor kinase activity"/>
    <property type="evidence" value="ECO:0007669"/>
    <property type="project" value="InterPro"/>
</dbReference>
<dbReference type="InterPro" id="IPR036890">
    <property type="entry name" value="HATPase_C_sf"/>
</dbReference>
<reference evidence="11 12" key="1">
    <citation type="submission" date="2016-09" db="EMBL/GenBank/DDBJ databases">
        <title>Desulfuribacillus arsenicus sp. nov., an obligately anaerobic, dissimilatory arsenic- and antimonate-reducing bacterium isolated from anoxic sediments.</title>
        <authorList>
            <person name="Abin C.A."/>
            <person name="Hollibaugh J.T."/>
        </authorList>
    </citation>
    <scope>NUCLEOTIDE SEQUENCE [LARGE SCALE GENOMIC DNA]</scope>
    <source>
        <strain evidence="11 12">MLFW-2</strain>
    </source>
</reference>
<keyword evidence="3" id="KW-0597">Phosphoprotein</keyword>
<evidence type="ECO:0000256" key="6">
    <source>
        <dbReference type="ARBA" id="ARBA00022777"/>
    </source>
</evidence>
<keyword evidence="7" id="KW-0067">ATP-binding</keyword>
<dbReference type="SUPFAM" id="SSF55874">
    <property type="entry name" value="ATPase domain of HSP90 chaperone/DNA topoisomerase II/histidine kinase"/>
    <property type="match status" value="1"/>
</dbReference>
<dbReference type="Gene3D" id="3.30.450.20">
    <property type="entry name" value="PAS domain"/>
    <property type="match status" value="1"/>
</dbReference>
<dbReference type="SUPFAM" id="SSF55785">
    <property type="entry name" value="PYP-like sensor domain (PAS domain)"/>
    <property type="match status" value="1"/>
</dbReference>
<evidence type="ECO:0000259" key="9">
    <source>
        <dbReference type="PROSITE" id="PS50109"/>
    </source>
</evidence>
<evidence type="ECO:0000256" key="1">
    <source>
        <dbReference type="ARBA" id="ARBA00000085"/>
    </source>
</evidence>
<dbReference type="Proteomes" id="UP000095255">
    <property type="component" value="Unassembled WGS sequence"/>
</dbReference>
<evidence type="ECO:0000259" key="10">
    <source>
        <dbReference type="PROSITE" id="PS50112"/>
    </source>
</evidence>
<dbReference type="InterPro" id="IPR036097">
    <property type="entry name" value="HisK_dim/P_sf"/>
</dbReference>
<dbReference type="AlphaFoldDB" id="A0A1E5L2S7"/>
<dbReference type="PANTHER" id="PTHR43065:SF10">
    <property type="entry name" value="PEROXIDE STRESS-ACTIVATED HISTIDINE KINASE MAK3"/>
    <property type="match status" value="1"/>
</dbReference>
<dbReference type="CDD" id="cd00082">
    <property type="entry name" value="HisKA"/>
    <property type="match status" value="1"/>
</dbReference>
<keyword evidence="4" id="KW-0808">Transferase</keyword>
<dbReference type="InterPro" id="IPR000014">
    <property type="entry name" value="PAS"/>
</dbReference>
<dbReference type="EMBL" id="MJAT01000039">
    <property type="protein sequence ID" value="OEH84384.1"/>
    <property type="molecule type" value="Genomic_DNA"/>
</dbReference>
<dbReference type="Pfam" id="PF13426">
    <property type="entry name" value="PAS_9"/>
    <property type="match status" value="1"/>
</dbReference>
<evidence type="ECO:0000256" key="8">
    <source>
        <dbReference type="ARBA" id="ARBA00023012"/>
    </source>
</evidence>
<dbReference type="PANTHER" id="PTHR43065">
    <property type="entry name" value="SENSOR HISTIDINE KINASE"/>
    <property type="match status" value="1"/>
</dbReference>
<feature type="domain" description="Histidine kinase" evidence="9">
    <location>
        <begin position="238"/>
        <end position="448"/>
    </location>
</feature>
<evidence type="ECO:0000256" key="5">
    <source>
        <dbReference type="ARBA" id="ARBA00022741"/>
    </source>
</evidence>
<evidence type="ECO:0000256" key="4">
    <source>
        <dbReference type="ARBA" id="ARBA00022679"/>
    </source>
</evidence>